<dbReference type="InterPro" id="IPR036907">
    <property type="entry name" value="5'-Nucleotdase_C_sf"/>
</dbReference>
<dbReference type="AlphaFoldDB" id="A0A6A6PL59"/>
<accession>A0A6A6PL59</accession>
<keyword evidence="3" id="KW-0378">Hydrolase</keyword>
<evidence type="ECO:0000256" key="2">
    <source>
        <dbReference type="ARBA" id="ARBA00022729"/>
    </source>
</evidence>
<evidence type="ECO:0000259" key="5">
    <source>
        <dbReference type="Pfam" id="PF02872"/>
    </source>
</evidence>
<proteinExistence type="inferred from homology"/>
<keyword evidence="3" id="KW-0547">Nucleotide-binding</keyword>
<sequence length="642" mass="70813">MARELAEGAGEPDLRFIHYNDVYHVESGSREPVGGLARFKTVCEAYRSKTSGPFAEQVEVLTMFSGDAFNPSLESCITKGKHMVPALNTVNTTVACLGNHDLDFGVKHFQYLASQCTFPWLCANVLDPALGDDIPLANCKKHIILTASNGIKIGVIGIVEREWLDTINSLPPNLQYFSASATVAELAPKLREEHGAEMVIVLTHQREPNDNKLATKLAPGTVDLILGGHDHFYGHSIVNGTHILRSGTDFKQLSYIEARRRRRKGGDTSSGWKFDIVRRDIVSSYPEDAEAAEQVESLTHSLSEKLEKPIGYTAAPLDARFTTVRLKESNLANFVCDLMRFHYFADCAVMAAGTVRGDQIYPPGVLKVRDMMDCFPFEDPSVVVGVTGQQLLDALENGVSKYPALEGRFPQVSGIHFTFDPKLPPGKRCSDVSVGGRPIELEKEYTLVTRAYMVQGKDGFTSLRLPEDGGTARSIVSEENGMILSTILRQYFMSLKVLGRWKNWNAPMDRHWDKIQTQLHGVHPVQEPVGGEEGGAMNGSVRVLNGSAKGEHSSSPPAKRYVDHMESEDEDESIPLACIRQTASERDLHIMRKYSRKWWRLAGLPGHPDLVDGDGGDDDGVSWAMGIAPRVEGRIRIVGEVG</sequence>
<dbReference type="InterPro" id="IPR008334">
    <property type="entry name" value="5'-Nucleotdase_C"/>
</dbReference>
<dbReference type="EMBL" id="MU001640">
    <property type="protein sequence ID" value="KAF2480223.1"/>
    <property type="molecule type" value="Genomic_DNA"/>
</dbReference>
<dbReference type="SUPFAM" id="SSF55816">
    <property type="entry name" value="5'-nucleotidase (syn. UDP-sugar hydrolase), C-terminal domain"/>
    <property type="match status" value="1"/>
</dbReference>
<feature type="domain" description="5'-Nucleotidase C-terminal" evidence="5">
    <location>
        <begin position="310"/>
        <end position="462"/>
    </location>
</feature>
<dbReference type="Proteomes" id="UP000799767">
    <property type="component" value="Unassembled WGS sequence"/>
</dbReference>
<evidence type="ECO:0000313" key="6">
    <source>
        <dbReference type="EMBL" id="KAF2480223.1"/>
    </source>
</evidence>
<protein>
    <submittedName>
        <fullName evidence="6">Metallo-dependent phosphatase-like protein</fullName>
    </submittedName>
</protein>
<name>A0A6A6PL59_9PEZI</name>
<dbReference type="Pfam" id="PF02872">
    <property type="entry name" value="5_nucleotid_C"/>
    <property type="match status" value="1"/>
</dbReference>
<dbReference type="Gene3D" id="3.60.21.10">
    <property type="match status" value="1"/>
</dbReference>
<dbReference type="GO" id="GO:0009166">
    <property type="term" value="P:nucleotide catabolic process"/>
    <property type="evidence" value="ECO:0007669"/>
    <property type="project" value="InterPro"/>
</dbReference>
<evidence type="ECO:0000256" key="3">
    <source>
        <dbReference type="RuleBase" id="RU362119"/>
    </source>
</evidence>
<feature type="domain" description="Calcineurin-like phosphoesterase" evidence="4">
    <location>
        <begin position="14"/>
        <end position="232"/>
    </location>
</feature>
<dbReference type="InterPro" id="IPR029052">
    <property type="entry name" value="Metallo-depent_PP-like"/>
</dbReference>
<dbReference type="SUPFAM" id="SSF56300">
    <property type="entry name" value="Metallo-dependent phosphatases"/>
    <property type="match status" value="1"/>
</dbReference>
<dbReference type="PANTHER" id="PTHR11575">
    <property type="entry name" value="5'-NUCLEOTIDASE-RELATED"/>
    <property type="match status" value="1"/>
</dbReference>
<organism evidence="6 7">
    <name type="scientific">Neohortaea acidophila</name>
    <dbReference type="NCBI Taxonomy" id="245834"/>
    <lineage>
        <taxon>Eukaryota</taxon>
        <taxon>Fungi</taxon>
        <taxon>Dikarya</taxon>
        <taxon>Ascomycota</taxon>
        <taxon>Pezizomycotina</taxon>
        <taxon>Dothideomycetes</taxon>
        <taxon>Dothideomycetidae</taxon>
        <taxon>Mycosphaerellales</taxon>
        <taxon>Teratosphaeriaceae</taxon>
        <taxon>Neohortaea</taxon>
    </lineage>
</organism>
<dbReference type="OrthoDB" id="10252235at2759"/>
<dbReference type="GO" id="GO:0000166">
    <property type="term" value="F:nucleotide binding"/>
    <property type="evidence" value="ECO:0007669"/>
    <property type="project" value="UniProtKB-KW"/>
</dbReference>
<dbReference type="GeneID" id="54477221"/>
<dbReference type="RefSeq" id="XP_033586793.1">
    <property type="nucleotide sequence ID" value="XM_033736219.1"/>
</dbReference>
<comment type="similarity">
    <text evidence="1 3">Belongs to the 5'-nucleotidase family.</text>
</comment>
<evidence type="ECO:0000259" key="4">
    <source>
        <dbReference type="Pfam" id="PF00149"/>
    </source>
</evidence>
<dbReference type="Pfam" id="PF00149">
    <property type="entry name" value="Metallophos"/>
    <property type="match status" value="1"/>
</dbReference>
<dbReference type="InterPro" id="IPR006179">
    <property type="entry name" value="5_nucleotidase/apyrase"/>
</dbReference>
<gene>
    <name evidence="6" type="ORF">BDY17DRAFT_318714</name>
</gene>
<dbReference type="PANTHER" id="PTHR11575:SF48">
    <property type="entry name" value="5'-NUCLEOTIDASE"/>
    <property type="match status" value="1"/>
</dbReference>
<dbReference type="InterPro" id="IPR004843">
    <property type="entry name" value="Calcineurin-like_PHP"/>
</dbReference>
<dbReference type="PRINTS" id="PR01607">
    <property type="entry name" value="APYRASEFAMLY"/>
</dbReference>
<keyword evidence="2" id="KW-0732">Signal</keyword>
<reference evidence="6" key="1">
    <citation type="journal article" date="2020" name="Stud. Mycol.">
        <title>101 Dothideomycetes genomes: a test case for predicting lifestyles and emergence of pathogens.</title>
        <authorList>
            <person name="Haridas S."/>
            <person name="Albert R."/>
            <person name="Binder M."/>
            <person name="Bloem J."/>
            <person name="Labutti K."/>
            <person name="Salamov A."/>
            <person name="Andreopoulos B."/>
            <person name="Baker S."/>
            <person name="Barry K."/>
            <person name="Bills G."/>
            <person name="Bluhm B."/>
            <person name="Cannon C."/>
            <person name="Castanera R."/>
            <person name="Culley D."/>
            <person name="Daum C."/>
            <person name="Ezra D."/>
            <person name="Gonzalez J."/>
            <person name="Henrissat B."/>
            <person name="Kuo A."/>
            <person name="Liang C."/>
            <person name="Lipzen A."/>
            <person name="Lutzoni F."/>
            <person name="Magnuson J."/>
            <person name="Mondo S."/>
            <person name="Nolan M."/>
            <person name="Ohm R."/>
            <person name="Pangilinan J."/>
            <person name="Park H.-J."/>
            <person name="Ramirez L."/>
            <person name="Alfaro M."/>
            <person name="Sun H."/>
            <person name="Tritt A."/>
            <person name="Yoshinaga Y."/>
            <person name="Zwiers L.-H."/>
            <person name="Turgeon B."/>
            <person name="Goodwin S."/>
            <person name="Spatafora J."/>
            <person name="Crous P."/>
            <person name="Grigoriev I."/>
        </authorList>
    </citation>
    <scope>NUCLEOTIDE SEQUENCE</scope>
    <source>
        <strain evidence="6">CBS 113389</strain>
    </source>
</reference>
<keyword evidence="7" id="KW-1185">Reference proteome</keyword>
<dbReference type="Gene3D" id="3.90.780.10">
    <property type="entry name" value="5'-Nucleotidase, C-terminal domain"/>
    <property type="match status" value="1"/>
</dbReference>
<dbReference type="GO" id="GO:0016787">
    <property type="term" value="F:hydrolase activity"/>
    <property type="evidence" value="ECO:0007669"/>
    <property type="project" value="UniProtKB-KW"/>
</dbReference>
<evidence type="ECO:0000256" key="1">
    <source>
        <dbReference type="ARBA" id="ARBA00006654"/>
    </source>
</evidence>
<evidence type="ECO:0000313" key="7">
    <source>
        <dbReference type="Proteomes" id="UP000799767"/>
    </source>
</evidence>